<gene>
    <name evidence="1" type="ORF">H2198_002786</name>
</gene>
<dbReference type="EMBL" id="JAPDRQ010000034">
    <property type="protein sequence ID" value="KAJ9660089.1"/>
    <property type="molecule type" value="Genomic_DNA"/>
</dbReference>
<protein>
    <submittedName>
        <fullName evidence="1">Uncharacterized protein</fullName>
    </submittedName>
</protein>
<accession>A0ACC3ADQ2</accession>
<reference evidence="1" key="1">
    <citation type="submission" date="2022-10" db="EMBL/GenBank/DDBJ databases">
        <title>Culturing micro-colonial fungi from biological soil crusts in the Mojave desert and describing Neophaeococcomyces mojavensis, and introducing the new genera and species Taxawa tesnikishii.</title>
        <authorList>
            <person name="Kurbessoian T."/>
            <person name="Stajich J.E."/>
        </authorList>
    </citation>
    <scope>NUCLEOTIDE SEQUENCE</scope>
    <source>
        <strain evidence="1">JES_112</strain>
    </source>
</reference>
<evidence type="ECO:0000313" key="2">
    <source>
        <dbReference type="Proteomes" id="UP001172386"/>
    </source>
</evidence>
<sequence length="584" mass="65722">MPRAKAKSSEGLSVNLKDNRAFYIPGSKVTGDVTLHTAQDFAIGFVSIELYGRVKVHFTQSHGEGESHWRGRAPLFSHQSTLYEGYHTHKPGSFSWPFQLEVPRNPDIATLREAKHQWADKEHFLSTEDYIPAHVMPPTFKYRKWGFGYRWCAFVEYVVVATVKEAKGTASVILSTRKATVPLVVRHVASSESVTRSLPLGIEFRVPSPLEEKSRPGASSGQNVLLHTQTVPYTVKSSKLLLWEREPANSLQRMPALSFSNTIREKTKLVFNSSSLPRFTFNLTVSTPDTIHVLDEKGIPFVINAVPVQDDEKTTIPPEQYPDIRIDNVTLIVKALTYIRWKSIMYDRSTDTSSEVKLLDRQPVDQTIVMCQKERNRRSVTETEDDEVSDSPTANENGIDLSKLPALTAVLRAYKTGRQTERPLPPTFHSYIISREYELKWKLELDVAGEKVKIDSDGGRPITVLDPKKEDLEAFAKTSDFLKGKEVEDVENDESEDEAGEADSTNTVTTTTSSNKGTKSMLKRFMSRRKCQEAAEEAAAASSSGQGSGLDYQPGEVLPRYEQGPTDFGYRHEINEQPPRYEQE</sequence>
<evidence type="ECO:0000313" key="1">
    <source>
        <dbReference type="EMBL" id="KAJ9660089.1"/>
    </source>
</evidence>
<dbReference type="Proteomes" id="UP001172386">
    <property type="component" value="Unassembled WGS sequence"/>
</dbReference>
<proteinExistence type="predicted"/>
<comment type="caution">
    <text evidence="1">The sequence shown here is derived from an EMBL/GenBank/DDBJ whole genome shotgun (WGS) entry which is preliminary data.</text>
</comment>
<organism evidence="1 2">
    <name type="scientific">Neophaeococcomyces mojaviensis</name>
    <dbReference type="NCBI Taxonomy" id="3383035"/>
    <lineage>
        <taxon>Eukaryota</taxon>
        <taxon>Fungi</taxon>
        <taxon>Dikarya</taxon>
        <taxon>Ascomycota</taxon>
        <taxon>Pezizomycotina</taxon>
        <taxon>Eurotiomycetes</taxon>
        <taxon>Chaetothyriomycetidae</taxon>
        <taxon>Chaetothyriales</taxon>
        <taxon>Chaetothyriales incertae sedis</taxon>
        <taxon>Neophaeococcomyces</taxon>
    </lineage>
</organism>
<keyword evidence="2" id="KW-1185">Reference proteome</keyword>
<name>A0ACC3ADQ2_9EURO</name>